<dbReference type="Pfam" id="PF19055">
    <property type="entry name" value="ABC2_membrane_7"/>
    <property type="match status" value="1"/>
</dbReference>
<dbReference type="InterPro" id="IPR003439">
    <property type="entry name" value="ABC_transporter-like_ATP-bd"/>
</dbReference>
<dbReference type="GO" id="GO:0016887">
    <property type="term" value="F:ATP hydrolysis activity"/>
    <property type="evidence" value="ECO:0007669"/>
    <property type="project" value="InterPro"/>
</dbReference>
<evidence type="ECO:0000256" key="6">
    <source>
        <dbReference type="ARBA" id="ARBA00023136"/>
    </source>
</evidence>
<evidence type="ECO:0000256" key="4">
    <source>
        <dbReference type="ARBA" id="ARBA00022692"/>
    </source>
</evidence>
<evidence type="ECO:0000256" key="3">
    <source>
        <dbReference type="ARBA" id="ARBA00022448"/>
    </source>
</evidence>
<evidence type="ECO:0000256" key="1">
    <source>
        <dbReference type="ARBA" id="ARBA00004141"/>
    </source>
</evidence>
<dbReference type="InterPro" id="IPR027417">
    <property type="entry name" value="P-loop_NTPase"/>
</dbReference>
<evidence type="ECO:0000256" key="7">
    <source>
        <dbReference type="SAM" id="Phobius"/>
    </source>
</evidence>
<dbReference type="SUPFAM" id="SSF52540">
    <property type="entry name" value="P-loop containing nucleoside triphosphate hydrolases"/>
    <property type="match status" value="1"/>
</dbReference>
<dbReference type="EMBL" id="OD001661">
    <property type="protein sequence ID" value="CAD7402760.1"/>
    <property type="molecule type" value="Genomic_DNA"/>
</dbReference>
<dbReference type="InterPro" id="IPR043926">
    <property type="entry name" value="ABCG_dom"/>
</dbReference>
<evidence type="ECO:0000313" key="9">
    <source>
        <dbReference type="EMBL" id="CAD7402760.1"/>
    </source>
</evidence>
<dbReference type="InterPro" id="IPR017871">
    <property type="entry name" value="ABC_transporter-like_CS"/>
</dbReference>
<dbReference type="PROSITE" id="PS50893">
    <property type="entry name" value="ABC_TRANSPORTER_2"/>
    <property type="match status" value="1"/>
</dbReference>
<feature type="transmembrane region" description="Helical" evidence="7">
    <location>
        <begin position="759"/>
        <end position="781"/>
    </location>
</feature>
<dbReference type="GO" id="GO:0005524">
    <property type="term" value="F:ATP binding"/>
    <property type="evidence" value="ECO:0007669"/>
    <property type="project" value="InterPro"/>
</dbReference>
<evidence type="ECO:0000259" key="8">
    <source>
        <dbReference type="PROSITE" id="PS50893"/>
    </source>
</evidence>
<sequence>MRVETLPSTTVHFPWLDQQALLPHRPLELVFSGLTVTVNKRPVLQDVSGVVRPGELLAVMGPSEQFNAPVDNNPRSRECVCCSSFREQFKVRLDHNPRLRECVCYSSSREQFNVPVDNNPRFMECLVSRTVQGPIGQQPDIEGVCLPLAGCGKTTLLNCLSGRTRLDGGSIRLNKEHLNKRCKRRICYVLQQDIFFPDLTLRQTLELRREPPPPLYRLTIHSEIECRLTQASRHCSFGREPSEEGVQPCPSTWLPSVRTPVLLESTWLKERSETSIRLRIWCILGRLLDSSVYAARLRLPDTMTYMQKMQYVDHIIDVMDLTNCQDTIIGDYLKRGLSGGEKKRANVACELLTNPSLMLLDEPTSGLDSHSAYTLMSSLKRYAEKEGKTVVVTVHQPSSQIFHMFHKLLLLCNGQTAYFGPVHKVVDFFNSIGLAVMPQYNPADFILEQVKGSEEMKEKIIAASKDARRLPDYPQELLPEYFSNTVTLCDKYLNNYQESHIHSNGHISTNSCHCQRELWPGTRNGQATNHHKIAAKKPIEMCVVDPGTQNNVYTAIVMKDEEGKTLWQDNQSHASSSVSSSDDDVSWQWPTSFWTQFKVLSQRNFQEARPRMLSKLNWVQTIGLGVLAGLLWFQLERKEESLHDIQGWMFFSTTYWMLFALFGALSSFPPEREVITKERLSGAYRLSAYYLAKMVGELPLTVCLPAVYHLISYPMLGFHSPAVFLTLLGFLLLNTIVAQSVGFFVGASCMDMQVSITISALYTLATQLFGGYLATNIPYWLKWMQYLSMVHYAYQNMQIVEFGEGTPIQCAPQSKFDVCANSSHIPLADILKAQGTSLPLWANTIVLLLFLLIFRILGYIVLRYFRRPK</sequence>
<keyword evidence="3" id="KW-0813">Transport</keyword>
<dbReference type="Pfam" id="PF01061">
    <property type="entry name" value="ABC2_membrane"/>
    <property type="match status" value="1"/>
</dbReference>
<evidence type="ECO:0000256" key="5">
    <source>
        <dbReference type="ARBA" id="ARBA00022989"/>
    </source>
</evidence>
<dbReference type="InterPro" id="IPR050352">
    <property type="entry name" value="ABCG_transporters"/>
</dbReference>
<dbReference type="GO" id="GO:0140359">
    <property type="term" value="F:ABC-type transporter activity"/>
    <property type="evidence" value="ECO:0007669"/>
    <property type="project" value="InterPro"/>
</dbReference>
<feature type="transmembrane region" description="Helical" evidence="7">
    <location>
        <begin position="689"/>
        <end position="711"/>
    </location>
</feature>
<keyword evidence="4 7" id="KW-0812">Transmembrane</keyword>
<dbReference type="PANTHER" id="PTHR48041:SF63">
    <property type="entry name" value="EARLY GENE AT 23, ISOFORM C"/>
    <property type="match status" value="1"/>
</dbReference>
<feature type="domain" description="ABC transporter" evidence="8">
    <location>
        <begin position="114"/>
        <end position="438"/>
    </location>
</feature>
<keyword evidence="6 7" id="KW-0472">Membrane</keyword>
<dbReference type="Gene3D" id="3.40.50.300">
    <property type="entry name" value="P-loop containing nucleotide triphosphate hydrolases"/>
    <property type="match status" value="2"/>
</dbReference>
<dbReference type="AlphaFoldDB" id="A0A7R9CV08"/>
<dbReference type="PANTHER" id="PTHR48041">
    <property type="entry name" value="ABC TRANSPORTER G FAMILY MEMBER 28"/>
    <property type="match status" value="1"/>
</dbReference>
<proteinExistence type="inferred from homology"/>
<protein>
    <recommendedName>
        <fullName evidence="8">ABC transporter domain-containing protein</fullName>
    </recommendedName>
</protein>
<organism evidence="9">
    <name type="scientific">Timema poppense</name>
    <name type="common">Walking stick</name>
    <dbReference type="NCBI Taxonomy" id="170557"/>
    <lineage>
        <taxon>Eukaryota</taxon>
        <taxon>Metazoa</taxon>
        <taxon>Ecdysozoa</taxon>
        <taxon>Arthropoda</taxon>
        <taxon>Hexapoda</taxon>
        <taxon>Insecta</taxon>
        <taxon>Pterygota</taxon>
        <taxon>Neoptera</taxon>
        <taxon>Polyneoptera</taxon>
        <taxon>Phasmatodea</taxon>
        <taxon>Timematodea</taxon>
        <taxon>Timematoidea</taxon>
        <taxon>Timematidae</taxon>
        <taxon>Timema</taxon>
    </lineage>
</organism>
<feature type="transmembrane region" description="Helical" evidence="7">
    <location>
        <begin position="840"/>
        <end position="862"/>
    </location>
</feature>
<accession>A0A7R9CV08</accession>
<reference evidence="9" key="1">
    <citation type="submission" date="2020-11" db="EMBL/GenBank/DDBJ databases">
        <authorList>
            <person name="Tran Van P."/>
        </authorList>
    </citation>
    <scope>NUCLEOTIDE SEQUENCE</scope>
</reference>
<keyword evidence="5 7" id="KW-1133">Transmembrane helix</keyword>
<feature type="transmembrane region" description="Helical" evidence="7">
    <location>
        <begin position="647"/>
        <end position="668"/>
    </location>
</feature>
<gene>
    <name evidence="9" type="ORF">TPSB3V08_LOCUS3716</name>
</gene>
<comment type="subcellular location">
    <subcellularLocation>
        <location evidence="1">Membrane</location>
        <topology evidence="1">Multi-pass membrane protein</topology>
    </subcellularLocation>
</comment>
<comment type="similarity">
    <text evidence="2">Belongs to the ABC transporter superfamily. ABCG family. Eye pigment precursor importer (TC 3.A.1.204) subfamily.</text>
</comment>
<dbReference type="PROSITE" id="PS00211">
    <property type="entry name" value="ABC_TRANSPORTER_1"/>
    <property type="match status" value="1"/>
</dbReference>
<dbReference type="GO" id="GO:0005886">
    <property type="term" value="C:plasma membrane"/>
    <property type="evidence" value="ECO:0007669"/>
    <property type="project" value="TreeGrafter"/>
</dbReference>
<dbReference type="InterPro" id="IPR013525">
    <property type="entry name" value="ABC2_TM"/>
</dbReference>
<dbReference type="Pfam" id="PF00005">
    <property type="entry name" value="ABC_tran"/>
    <property type="match status" value="1"/>
</dbReference>
<name>A0A7R9CV08_TIMPO</name>
<evidence type="ECO:0000256" key="2">
    <source>
        <dbReference type="ARBA" id="ARBA00005814"/>
    </source>
</evidence>
<feature type="transmembrane region" description="Helical" evidence="7">
    <location>
        <begin position="723"/>
        <end position="747"/>
    </location>
</feature>